<protein>
    <submittedName>
        <fullName evidence="2">Metallophosphoesterase</fullName>
    </submittedName>
</protein>
<reference evidence="2" key="1">
    <citation type="journal article" date="2019" name="Phytopathology">
        <title>A Novel Group of Rhizobium tumorigenes-Like Agrobacteria Associated with Crown Gall Disease of Rhododendron and Blueberry.</title>
        <authorList>
            <person name="Kuzmanovic N."/>
            <person name="Behrens P."/>
            <person name="Idczak E."/>
            <person name="Wagner S."/>
            <person name="Gotz M."/>
            <person name="Sproer C."/>
            <person name="Bunk B."/>
            <person name="Overmann J."/>
            <person name="Smalla K."/>
        </authorList>
    </citation>
    <scope>NUCLEOTIDE SEQUENCE</scope>
    <source>
        <strain evidence="2">Rho-6.2</strain>
    </source>
</reference>
<dbReference type="Pfam" id="PF00149">
    <property type="entry name" value="Metallophos"/>
    <property type="match status" value="1"/>
</dbReference>
<dbReference type="PANTHER" id="PTHR37844:SF2">
    <property type="entry name" value="SER_THR PROTEIN PHOSPHATASE SUPERFAMILY (AFU_ORTHOLOGUE AFUA_1G14840)"/>
    <property type="match status" value="1"/>
</dbReference>
<name>A0ABY8IKM0_9HYPH</name>
<proteinExistence type="predicted"/>
<feature type="domain" description="Calcineurin-like phosphoesterase" evidence="1">
    <location>
        <begin position="1"/>
        <end position="223"/>
    </location>
</feature>
<reference evidence="2" key="2">
    <citation type="journal article" date="2023" name="MicrobiologyOpen">
        <title>Genomics of the tumorigenes clade of the family Rhizobiaceae and description of Rhizobium rhododendri sp. nov.</title>
        <authorList>
            <person name="Kuzmanovic N."/>
            <person name="diCenzo G.C."/>
            <person name="Bunk B."/>
            <person name="Sproeer C."/>
            <person name="Fruehling A."/>
            <person name="Neumann-Schaal M."/>
            <person name="Overmann J."/>
            <person name="Smalla K."/>
        </authorList>
    </citation>
    <scope>NUCLEOTIDE SEQUENCE</scope>
    <source>
        <strain evidence="2">Rho-6.2</strain>
    </source>
</reference>
<dbReference type="SUPFAM" id="SSF56300">
    <property type="entry name" value="Metallo-dependent phosphatases"/>
    <property type="match status" value="1"/>
</dbReference>
<dbReference type="Proteomes" id="UP000318939">
    <property type="component" value="Chromosome"/>
</dbReference>
<sequence length="258" mass="29569">MKCWILSDLHLEFSGIAEIEIPNADVCIVAGDIQNKGIANSLQWLDERIAAHMPTVVVAGNHEFYRAENGFDVEIALARGYEPKGKLWFLENSHVEIDSVVFVGATLWTDFDVLGEEFSGIAMRSAATYLNDYRLIKDEKEPFRRIVPGQMYQKHVLSLMRIEQMLAVHRRRKRIIVTHHAPSIQSVEHRYLADMLTPSFASNLEDTITRLEPALWVHGHVHHHVDYIMGNTRVVANPRGYPKEPCYENYDFGMVVEI</sequence>
<evidence type="ECO:0000313" key="3">
    <source>
        <dbReference type="Proteomes" id="UP000318939"/>
    </source>
</evidence>
<dbReference type="InterPro" id="IPR004843">
    <property type="entry name" value="Calcineurin-like_PHP"/>
</dbReference>
<accession>A0ABY8IKM0</accession>
<evidence type="ECO:0000313" key="2">
    <source>
        <dbReference type="EMBL" id="WFS23918.1"/>
    </source>
</evidence>
<gene>
    <name evidence="2" type="ORF">PR018_05305</name>
</gene>
<dbReference type="EMBL" id="CP117267">
    <property type="protein sequence ID" value="WFS23918.1"/>
    <property type="molecule type" value="Genomic_DNA"/>
</dbReference>
<keyword evidence="3" id="KW-1185">Reference proteome</keyword>
<dbReference type="Gene3D" id="3.60.21.10">
    <property type="match status" value="1"/>
</dbReference>
<dbReference type="PANTHER" id="PTHR37844">
    <property type="entry name" value="SER/THR PROTEIN PHOSPHATASE SUPERFAMILY (AFU_ORTHOLOGUE AFUA_1G14840)"/>
    <property type="match status" value="1"/>
</dbReference>
<dbReference type="RefSeq" id="WP_142828902.1">
    <property type="nucleotide sequence ID" value="NZ_CP117267.1"/>
</dbReference>
<evidence type="ECO:0000259" key="1">
    <source>
        <dbReference type="Pfam" id="PF00149"/>
    </source>
</evidence>
<organism evidence="2 3">
    <name type="scientific">Rhizobium rhododendri</name>
    <dbReference type="NCBI Taxonomy" id="2506430"/>
    <lineage>
        <taxon>Bacteria</taxon>
        <taxon>Pseudomonadati</taxon>
        <taxon>Pseudomonadota</taxon>
        <taxon>Alphaproteobacteria</taxon>
        <taxon>Hyphomicrobiales</taxon>
        <taxon>Rhizobiaceae</taxon>
        <taxon>Rhizobium/Agrobacterium group</taxon>
        <taxon>Rhizobium</taxon>
    </lineage>
</organism>
<dbReference type="InterPro" id="IPR029052">
    <property type="entry name" value="Metallo-depent_PP-like"/>
</dbReference>